<dbReference type="InterPro" id="IPR005135">
    <property type="entry name" value="Endo/exonuclease/phosphatase"/>
</dbReference>
<feature type="compositionally biased region" description="Polar residues" evidence="2">
    <location>
        <begin position="1"/>
        <end position="11"/>
    </location>
</feature>
<comment type="caution">
    <text evidence="5">The sequence shown here is derived from an EMBL/GenBank/DDBJ whole genome shotgun (WGS) entry which is preliminary data.</text>
</comment>
<dbReference type="InterPro" id="IPR043502">
    <property type="entry name" value="DNA/RNA_pol_sf"/>
</dbReference>
<keyword evidence="1" id="KW-0479">Metal-binding</keyword>
<dbReference type="CDD" id="cd09076">
    <property type="entry name" value="L1-EN"/>
    <property type="match status" value="1"/>
</dbReference>
<feature type="domain" description="Reverse transcriptase" evidence="4">
    <location>
        <begin position="769"/>
        <end position="1026"/>
    </location>
</feature>
<feature type="region of interest" description="Disordered" evidence="2">
    <location>
        <begin position="1"/>
        <end position="27"/>
    </location>
</feature>
<dbReference type="AlphaFoldDB" id="A0A9Q1HHG8"/>
<feature type="domain" description="CCHC-type" evidence="3">
    <location>
        <begin position="256"/>
        <end position="271"/>
    </location>
</feature>
<dbReference type="PROSITE" id="PS50878">
    <property type="entry name" value="RT_POL"/>
    <property type="match status" value="1"/>
</dbReference>
<gene>
    <name evidence="5" type="ORF">HOLleu_09088</name>
</gene>
<organism evidence="5 6">
    <name type="scientific">Holothuria leucospilota</name>
    <name type="common">Black long sea cucumber</name>
    <name type="synonym">Mertensiothuria leucospilota</name>
    <dbReference type="NCBI Taxonomy" id="206669"/>
    <lineage>
        <taxon>Eukaryota</taxon>
        <taxon>Metazoa</taxon>
        <taxon>Echinodermata</taxon>
        <taxon>Eleutherozoa</taxon>
        <taxon>Echinozoa</taxon>
        <taxon>Holothuroidea</taxon>
        <taxon>Aspidochirotacea</taxon>
        <taxon>Aspidochirotida</taxon>
        <taxon>Holothuriidae</taxon>
        <taxon>Holothuria</taxon>
    </lineage>
</organism>
<dbReference type="SMART" id="SM00343">
    <property type="entry name" value="ZnF_C2HC"/>
    <property type="match status" value="3"/>
</dbReference>
<dbReference type="EMBL" id="JAIZAY010000003">
    <property type="protein sequence ID" value="KAJ8045960.1"/>
    <property type="molecule type" value="Genomic_DNA"/>
</dbReference>
<dbReference type="SUPFAM" id="SSF57756">
    <property type="entry name" value="Retrovirus zinc finger-like domains"/>
    <property type="match status" value="1"/>
</dbReference>
<keyword evidence="1" id="KW-0862">Zinc</keyword>
<dbReference type="InterPro" id="IPR036875">
    <property type="entry name" value="Znf_CCHC_sf"/>
</dbReference>
<evidence type="ECO:0000313" key="6">
    <source>
        <dbReference type="Proteomes" id="UP001152320"/>
    </source>
</evidence>
<dbReference type="InterPro" id="IPR036691">
    <property type="entry name" value="Endo/exonu/phosph_ase_sf"/>
</dbReference>
<feature type="domain" description="CCHC-type" evidence="3">
    <location>
        <begin position="220"/>
        <end position="235"/>
    </location>
</feature>
<feature type="compositionally biased region" description="Low complexity" evidence="2">
    <location>
        <begin position="326"/>
        <end position="344"/>
    </location>
</feature>
<dbReference type="InterPro" id="IPR000477">
    <property type="entry name" value="RT_dom"/>
</dbReference>
<dbReference type="GO" id="GO:0008270">
    <property type="term" value="F:zinc ion binding"/>
    <property type="evidence" value="ECO:0007669"/>
    <property type="project" value="UniProtKB-KW"/>
</dbReference>
<accession>A0A9Q1HHG8</accession>
<feature type="region of interest" description="Disordered" evidence="2">
    <location>
        <begin position="356"/>
        <end position="388"/>
    </location>
</feature>
<reference evidence="5" key="1">
    <citation type="submission" date="2021-10" db="EMBL/GenBank/DDBJ databases">
        <title>Tropical sea cucumber genome reveals ecological adaptation and Cuvierian tubules defense mechanism.</title>
        <authorList>
            <person name="Chen T."/>
        </authorList>
    </citation>
    <scope>NUCLEOTIDE SEQUENCE</scope>
    <source>
        <strain evidence="5">Nanhai2018</strain>
        <tissue evidence="5">Muscle</tissue>
    </source>
</reference>
<evidence type="ECO:0000259" key="4">
    <source>
        <dbReference type="PROSITE" id="PS50878"/>
    </source>
</evidence>
<proteinExistence type="predicted"/>
<keyword evidence="1" id="KW-0863">Zinc-finger</keyword>
<dbReference type="OrthoDB" id="6538109at2759"/>
<keyword evidence="6" id="KW-1185">Reference proteome</keyword>
<dbReference type="Pfam" id="PF00078">
    <property type="entry name" value="RVT_1"/>
    <property type="match status" value="1"/>
</dbReference>
<dbReference type="InterPro" id="IPR001878">
    <property type="entry name" value="Znf_CCHC"/>
</dbReference>
<evidence type="ECO:0000259" key="3">
    <source>
        <dbReference type="PROSITE" id="PS50158"/>
    </source>
</evidence>
<dbReference type="CDD" id="cd01650">
    <property type="entry name" value="RT_nLTR_like"/>
    <property type="match status" value="1"/>
</dbReference>
<dbReference type="Proteomes" id="UP001152320">
    <property type="component" value="Chromosome 3"/>
</dbReference>
<evidence type="ECO:0008006" key="7">
    <source>
        <dbReference type="Google" id="ProtNLM"/>
    </source>
</evidence>
<dbReference type="Gene3D" id="4.10.60.10">
    <property type="entry name" value="Zinc finger, CCHC-type"/>
    <property type="match status" value="1"/>
</dbReference>
<evidence type="ECO:0000256" key="2">
    <source>
        <dbReference type="SAM" id="MobiDB-lite"/>
    </source>
</evidence>
<name>A0A9Q1HHG8_HOLLE</name>
<dbReference type="GO" id="GO:0003676">
    <property type="term" value="F:nucleic acid binding"/>
    <property type="evidence" value="ECO:0007669"/>
    <property type="project" value="InterPro"/>
</dbReference>
<dbReference type="PROSITE" id="PS50158">
    <property type="entry name" value="ZF_CCHC"/>
    <property type="match status" value="2"/>
</dbReference>
<dbReference type="Pfam" id="PF03372">
    <property type="entry name" value="Exo_endo_phos"/>
    <property type="match status" value="1"/>
</dbReference>
<dbReference type="SUPFAM" id="SSF56672">
    <property type="entry name" value="DNA/RNA polymerases"/>
    <property type="match status" value="1"/>
</dbReference>
<dbReference type="SUPFAM" id="SSF56219">
    <property type="entry name" value="DNase I-like"/>
    <property type="match status" value="1"/>
</dbReference>
<feature type="region of interest" description="Disordered" evidence="2">
    <location>
        <begin position="273"/>
        <end position="308"/>
    </location>
</feature>
<protein>
    <recommendedName>
        <fullName evidence="7">Reverse transcriptase</fullName>
    </recommendedName>
</protein>
<evidence type="ECO:0000313" key="5">
    <source>
        <dbReference type="EMBL" id="KAJ8045960.1"/>
    </source>
</evidence>
<dbReference type="GO" id="GO:0003824">
    <property type="term" value="F:catalytic activity"/>
    <property type="evidence" value="ECO:0007669"/>
    <property type="project" value="InterPro"/>
</dbReference>
<dbReference type="Gene3D" id="3.60.10.10">
    <property type="entry name" value="Endonuclease/exonuclease/phosphatase"/>
    <property type="match status" value="1"/>
</dbReference>
<sequence>MSKSASQPQSHKSPERSRSRLRYPPEDPLDTIKMTQIFSEPWHSCVHPAQGRHETSGPCDDRLIATTASPSMFTCSPGYGLKAFAVLKNNGVEVKEIEMLQPLAARNTYDLKFRSDAARIQGVSRLKGLEGLTVTPYDRSVVVTVLYLNFEVDQGLVARVLSQYGTVSDMRWVTYQEGELKGILNGKRQFRMVLKREIPSFLFIGGSKAHIRYFGQPRTCFKCSEEGHEAKSCPNRRCGKCLQVGHEKAECPNEVRCNLCGGEGHVSGSCPTSYSARASADVGPAHESSQSGPEPMVEEPRSPSPDEVAHQVEQDFLAAKQCEGVSGTPEAGPPSSSSSTPGEAGLLTVENDLQLSSDSETDSAMSDAGGPASEPPPKEPPSGEGWFDLCEGVETESKLKRSASGVDFVFLQETHIVNENDVYTWSYEWGGGLHASFGSVSSCGSVILVSPRWTSLVGKVDHDHEGRVICITIKHPCGSFILCNVYAPNQPTDRRNFFTTLPSFVPGCAPCILAGDFNCVPDTQFDRMATHTSSSCGVGIAELDMFTKNHDMVDVWRVQHPGLAVFTWHRPDGTDASRLDRVYSPPALSPSDCEVVACPISDHDAVTVSFQPPESWPAGRGFWKMNTDILTEAEYCKQFKARGKPTIKFYRDVTKYAIDRRIKRVRDVHGVVQKDPLDIVEVFKSFYEQLYTQADVDEGLQKTLLNNIDKTPSRDQNDELGSPLTVDELWKAVAKMKGGKAPGSDGIPMEFYKRFWGTVGHDLRDVFVSAFLAGSLSPSQRTGVITLLPKSGDPLEPKNKRPITLLNVDYKILAKALCNRLGTVMPDLVGSFQTCAVRGHSIQQNLWLVRDLVEYVMDRDLPCALVSLDQEKAFDMVDHGFLFKILQKFSLNPVFVKWTSLLYNSVYSRVIVNGLPSDPFRVQRGVRQGCPLSPLLFVLFSESLARAFQVEPLFRPFHIPGGAEVKCLQYADDVTCVISDLASFRALTDTLSNFQRATGARLNPTKTKGLRLVTVNPQLETHGGIQSNEGNAPYYVNSGDVSQSSARDLYRAVFDELVGQVQPNHFASGPEVWRVVHSRSLDYRRRDLLWRIAHDAIVTNLKRLRWRLGDGICPRTRCTKWESVSHVFWQCDYVALFWEWFQVLTDRLTLCNTWAVSQDYALYGLSPPPCNTSVQDILTFVSASIKLALWRDRCNIVFRGVGRPADVVLASVRAEVKLRVESDFVRLPRSAFGRRWGPLVSTIEKCILTIEANTPTKFISKQVPPKVLFQVPSLYYLCK</sequence>
<evidence type="ECO:0000256" key="1">
    <source>
        <dbReference type="PROSITE-ProRule" id="PRU00047"/>
    </source>
</evidence>
<dbReference type="PANTHER" id="PTHR19446">
    <property type="entry name" value="REVERSE TRANSCRIPTASES"/>
    <property type="match status" value="1"/>
</dbReference>
<feature type="region of interest" description="Disordered" evidence="2">
    <location>
        <begin position="324"/>
        <end position="344"/>
    </location>
</feature>